<dbReference type="Proteomes" id="UP000663879">
    <property type="component" value="Unassembled WGS sequence"/>
</dbReference>
<evidence type="ECO:0000313" key="3">
    <source>
        <dbReference type="EMBL" id="CAF0871224.1"/>
    </source>
</evidence>
<comment type="similarity">
    <text evidence="2">Belongs to the short-chain dehydrogenases/reductases (SDR) family.</text>
</comment>
<dbReference type="GO" id="GO:0016491">
    <property type="term" value="F:oxidoreductase activity"/>
    <property type="evidence" value="ECO:0007669"/>
    <property type="project" value="UniProtKB-KW"/>
</dbReference>
<accession>A0A813XCX0</accession>
<dbReference type="Gene3D" id="3.40.50.720">
    <property type="entry name" value="NAD(P)-binding Rossmann-like Domain"/>
    <property type="match status" value="1"/>
</dbReference>
<dbReference type="CDD" id="cd05327">
    <property type="entry name" value="retinol-DH_like_SDR_c_like"/>
    <property type="match status" value="1"/>
</dbReference>
<dbReference type="EMBL" id="CAJNOC010001517">
    <property type="protein sequence ID" value="CAF0871224.1"/>
    <property type="molecule type" value="Genomic_DNA"/>
</dbReference>
<name>A0A813XCX0_9BILA</name>
<proteinExistence type="inferred from homology"/>
<dbReference type="InterPro" id="IPR036291">
    <property type="entry name" value="NAD(P)-bd_dom_sf"/>
</dbReference>
<evidence type="ECO:0000313" key="4">
    <source>
        <dbReference type="Proteomes" id="UP000663879"/>
    </source>
</evidence>
<comment type="caution">
    <text evidence="3">The sequence shown here is derived from an EMBL/GenBank/DDBJ whole genome shotgun (WGS) entry which is preliminary data.</text>
</comment>
<organism evidence="3 4">
    <name type="scientific">Brachionus calyciflorus</name>
    <dbReference type="NCBI Taxonomy" id="104777"/>
    <lineage>
        <taxon>Eukaryota</taxon>
        <taxon>Metazoa</taxon>
        <taxon>Spiralia</taxon>
        <taxon>Gnathifera</taxon>
        <taxon>Rotifera</taxon>
        <taxon>Eurotatoria</taxon>
        <taxon>Monogononta</taxon>
        <taxon>Pseudotrocha</taxon>
        <taxon>Ploima</taxon>
        <taxon>Brachionidae</taxon>
        <taxon>Brachionus</taxon>
    </lineage>
</organism>
<dbReference type="PRINTS" id="PR00080">
    <property type="entry name" value="SDRFAMILY"/>
</dbReference>
<reference evidence="3" key="1">
    <citation type="submission" date="2021-02" db="EMBL/GenBank/DDBJ databases">
        <authorList>
            <person name="Nowell W R."/>
        </authorList>
    </citation>
    <scope>NUCLEOTIDE SEQUENCE</scope>
    <source>
        <strain evidence="3">Ploen Becks lab</strain>
    </source>
</reference>
<dbReference type="InterPro" id="IPR002347">
    <property type="entry name" value="SDR_fam"/>
</dbReference>
<dbReference type="OrthoDB" id="191139at2759"/>
<gene>
    <name evidence="3" type="ORF">OXX778_LOCUS9940</name>
</gene>
<evidence type="ECO:0000256" key="1">
    <source>
        <dbReference type="ARBA" id="ARBA00023002"/>
    </source>
</evidence>
<evidence type="ECO:0000256" key="2">
    <source>
        <dbReference type="RuleBase" id="RU000363"/>
    </source>
</evidence>
<dbReference type="SUPFAM" id="SSF51735">
    <property type="entry name" value="NAD(P)-binding Rossmann-fold domains"/>
    <property type="match status" value="1"/>
</dbReference>
<dbReference type="AlphaFoldDB" id="A0A813XCX0"/>
<dbReference type="PRINTS" id="PR00081">
    <property type="entry name" value="GDHRDH"/>
</dbReference>
<evidence type="ECO:0008006" key="5">
    <source>
        <dbReference type="Google" id="ProtNLM"/>
    </source>
</evidence>
<keyword evidence="4" id="KW-1185">Reference proteome</keyword>
<dbReference type="Pfam" id="PF00106">
    <property type="entry name" value="adh_short"/>
    <property type="match status" value="1"/>
</dbReference>
<dbReference type="PANTHER" id="PTHR43157">
    <property type="entry name" value="PHOSPHATIDYLINOSITOL-GLYCAN BIOSYNTHESIS CLASS F PROTEIN-RELATED"/>
    <property type="match status" value="1"/>
</dbReference>
<dbReference type="PANTHER" id="PTHR43157:SF31">
    <property type="entry name" value="PHOSPHATIDYLINOSITOL-GLYCAN BIOSYNTHESIS CLASS F PROTEIN"/>
    <property type="match status" value="1"/>
</dbReference>
<keyword evidence="1" id="KW-0560">Oxidoreductase</keyword>
<protein>
    <recommendedName>
        <fullName evidence="5">Retinol dehydrogenase 12</fullName>
    </recommendedName>
</protein>
<sequence>MLTNIILSLPPIILLGYLANRFIFRGASCKSKNRLDSKVAIVTGSNCGIGFETALDLAKRGATVILACRDRKKAEDAVEKIKMEKASAKVYFEELDLSDKESIKNFSDRIKNKYKRLDILINNAGLLSSAYRETKDGFESQFGVMHLGHFYLTYLLIDLLKSSRQSRIINVSSNAHRFCSIKWDDIMFKNNYKSFRVYQQAKLANILFTLELKKRYENDGITAVSLHPGFVKTEINRHFTEKLGLRTVLFAFFYPFYLLGSMDAKYGAQTTIHCAVADEIIQENGLYYSNCKPAKCSGQAMDENSSKRLWDLSLKLLKIE</sequence>